<keyword evidence="2" id="KW-1185">Reference proteome</keyword>
<dbReference type="Proteomes" id="UP000824469">
    <property type="component" value="Unassembled WGS sequence"/>
</dbReference>
<gene>
    <name evidence="1" type="ORF">KI387_038644</name>
</gene>
<reference evidence="1 2" key="1">
    <citation type="journal article" date="2021" name="Nat. Plants">
        <title>The Taxus genome provides insights into paclitaxel biosynthesis.</title>
        <authorList>
            <person name="Xiong X."/>
            <person name="Gou J."/>
            <person name="Liao Q."/>
            <person name="Li Y."/>
            <person name="Zhou Q."/>
            <person name="Bi G."/>
            <person name="Li C."/>
            <person name="Du R."/>
            <person name="Wang X."/>
            <person name="Sun T."/>
            <person name="Guo L."/>
            <person name="Liang H."/>
            <person name="Lu P."/>
            <person name="Wu Y."/>
            <person name="Zhang Z."/>
            <person name="Ro D.K."/>
            <person name="Shang Y."/>
            <person name="Huang S."/>
            <person name="Yan J."/>
        </authorList>
    </citation>
    <scope>NUCLEOTIDE SEQUENCE [LARGE SCALE GENOMIC DNA]</scope>
    <source>
        <strain evidence="1">Ta-2019</strain>
    </source>
</reference>
<protein>
    <submittedName>
        <fullName evidence="1">Uncharacterized protein</fullName>
    </submittedName>
</protein>
<name>A0AA38C564_TAXCH</name>
<evidence type="ECO:0000313" key="2">
    <source>
        <dbReference type="Proteomes" id="UP000824469"/>
    </source>
</evidence>
<feature type="non-terminal residue" evidence="1">
    <location>
        <position position="62"/>
    </location>
</feature>
<comment type="caution">
    <text evidence="1">The sequence shown here is derived from an EMBL/GenBank/DDBJ whole genome shotgun (WGS) entry which is preliminary data.</text>
</comment>
<organism evidence="1 2">
    <name type="scientific">Taxus chinensis</name>
    <name type="common">Chinese yew</name>
    <name type="synonym">Taxus wallichiana var. chinensis</name>
    <dbReference type="NCBI Taxonomy" id="29808"/>
    <lineage>
        <taxon>Eukaryota</taxon>
        <taxon>Viridiplantae</taxon>
        <taxon>Streptophyta</taxon>
        <taxon>Embryophyta</taxon>
        <taxon>Tracheophyta</taxon>
        <taxon>Spermatophyta</taxon>
        <taxon>Pinopsida</taxon>
        <taxon>Pinidae</taxon>
        <taxon>Conifers II</taxon>
        <taxon>Cupressales</taxon>
        <taxon>Taxaceae</taxon>
        <taxon>Taxus</taxon>
    </lineage>
</organism>
<proteinExistence type="predicted"/>
<evidence type="ECO:0000313" key="1">
    <source>
        <dbReference type="EMBL" id="KAH9295056.1"/>
    </source>
</evidence>
<sequence>MDNHGVPLLTPFNYQEWMNAMNTTLKGKKLFRIATGLQAELDDERDREKWLDKCDEAIGFMT</sequence>
<accession>A0AA38C564</accession>
<dbReference type="EMBL" id="JAHRHJ020000011">
    <property type="protein sequence ID" value="KAH9295056.1"/>
    <property type="molecule type" value="Genomic_DNA"/>
</dbReference>
<dbReference type="AlphaFoldDB" id="A0AA38C564"/>